<evidence type="ECO:0000256" key="3">
    <source>
        <dbReference type="ARBA" id="ARBA00022892"/>
    </source>
</evidence>
<accession>A0A0K8TSY6</accession>
<evidence type="ECO:0000256" key="1">
    <source>
        <dbReference type="ARBA" id="ARBA00022448"/>
    </source>
</evidence>
<dbReference type="Gene3D" id="3.30.450.70">
    <property type="match status" value="1"/>
</dbReference>
<evidence type="ECO:0000256" key="7">
    <source>
        <dbReference type="RuleBase" id="RU366065"/>
    </source>
</evidence>
<dbReference type="InterPro" id="IPR011012">
    <property type="entry name" value="Longin-like_dom_sf"/>
</dbReference>
<evidence type="ECO:0000256" key="4">
    <source>
        <dbReference type="ARBA" id="ARBA00023034"/>
    </source>
</evidence>
<dbReference type="FunFam" id="3.30.450.70:FF:000004">
    <property type="entry name" value="Trafficking protein particle complex 1"/>
    <property type="match status" value="1"/>
</dbReference>
<dbReference type="GO" id="GO:0005794">
    <property type="term" value="C:Golgi apparatus"/>
    <property type="evidence" value="ECO:0007669"/>
    <property type="project" value="UniProtKB-SubCell"/>
</dbReference>
<sequence>MTIYNMYVFDKYGTLLYYGEWNRLRKSGITEQEEAKLMYGMLYSIKSFVCKISPIDTKEGFLYYKTNKYALHYLETPSGLRFVLNTDIGATNVKEFLQQIYAKIWVEYVVKDPLWTPGSPVSSDLFKLKLDDFIKQSSLYGIRTI</sequence>
<dbReference type="GO" id="GO:0006888">
    <property type="term" value="P:endoplasmic reticulum to Golgi vesicle-mediated transport"/>
    <property type="evidence" value="ECO:0007669"/>
    <property type="project" value="UniProtKB-UniRule"/>
</dbReference>
<dbReference type="GO" id="GO:0030008">
    <property type="term" value="C:TRAPP complex"/>
    <property type="evidence" value="ECO:0007669"/>
    <property type="project" value="UniProtKB-UniRule"/>
</dbReference>
<comment type="subunit">
    <text evidence="6">Part of the multisubunit transport protein particle (TRAPP) complex. The heterodimer TRAPPC6B-TRAPPC3 interacts with TRAPPC1 likely providing a core for TRAPP complex formation.</text>
</comment>
<dbReference type="PANTHER" id="PTHR23249:SF16">
    <property type="entry name" value="TRAFFICKING PROTEIN PARTICLE COMPLEX SUBUNIT 1"/>
    <property type="match status" value="1"/>
</dbReference>
<protein>
    <recommendedName>
        <fullName evidence="7">Trafficking protein particle complex subunit</fullName>
    </recommendedName>
</protein>
<name>A0A0K8TSY6_TABBR</name>
<dbReference type="InterPro" id="IPR007233">
    <property type="entry name" value="TRAPPC"/>
</dbReference>
<evidence type="ECO:0000256" key="5">
    <source>
        <dbReference type="ARBA" id="ARBA00038167"/>
    </source>
</evidence>
<comment type="similarity">
    <text evidence="5">Belongs to the TRAPP small subunits family. BET5 subfamily.</text>
</comment>
<dbReference type="Pfam" id="PF04099">
    <property type="entry name" value="Sybindin"/>
    <property type="match status" value="1"/>
</dbReference>
<keyword evidence="3 7" id="KW-0931">ER-Golgi transport</keyword>
<comment type="subcellular location">
    <subcellularLocation>
        <location evidence="7">Endoplasmic reticulum</location>
    </subcellularLocation>
    <subcellularLocation>
        <location evidence="7">Golgi apparatus</location>
        <location evidence="7">cis-Golgi network</location>
    </subcellularLocation>
</comment>
<keyword evidence="1 7" id="KW-0813">Transport</keyword>
<organism evidence="8">
    <name type="scientific">Tabanus bromius</name>
    <name type="common">Band-eyed brown horse fly</name>
    <dbReference type="NCBI Taxonomy" id="304241"/>
    <lineage>
        <taxon>Eukaryota</taxon>
        <taxon>Metazoa</taxon>
        <taxon>Ecdysozoa</taxon>
        <taxon>Arthropoda</taxon>
        <taxon>Hexapoda</taxon>
        <taxon>Insecta</taxon>
        <taxon>Pterygota</taxon>
        <taxon>Neoptera</taxon>
        <taxon>Endopterygota</taxon>
        <taxon>Diptera</taxon>
        <taxon>Brachycera</taxon>
        <taxon>Tabanomorpha</taxon>
        <taxon>Tabanoidea</taxon>
        <taxon>Tabanidae</taxon>
        <taxon>Tabanus</taxon>
    </lineage>
</organism>
<dbReference type="SMART" id="SM01399">
    <property type="entry name" value="Sybindin"/>
    <property type="match status" value="1"/>
</dbReference>
<dbReference type="EMBL" id="GDAI01000357">
    <property type="protein sequence ID" value="JAI17246.1"/>
    <property type="molecule type" value="mRNA"/>
</dbReference>
<reference evidence="8" key="1">
    <citation type="journal article" date="2015" name="Insect Biochem. Mol. Biol.">
        <title>An insight into the sialome of the horse fly, Tabanus bromius.</title>
        <authorList>
            <person name="Ribeiro J.M."/>
            <person name="Kazimirova M."/>
            <person name="Takac P."/>
            <person name="Andersen J.F."/>
            <person name="Francischetti I.M."/>
        </authorList>
    </citation>
    <scope>NUCLEOTIDE SEQUENCE</scope>
</reference>
<evidence type="ECO:0000256" key="6">
    <source>
        <dbReference type="ARBA" id="ARBA00062874"/>
    </source>
</evidence>
<dbReference type="GO" id="GO:0005783">
    <property type="term" value="C:endoplasmic reticulum"/>
    <property type="evidence" value="ECO:0007669"/>
    <property type="project" value="UniProtKB-SubCell"/>
</dbReference>
<proteinExistence type="evidence at transcript level"/>
<dbReference type="AlphaFoldDB" id="A0A0K8TSY6"/>
<dbReference type="CDD" id="cd14855">
    <property type="entry name" value="TRAPPC1_MUM2"/>
    <property type="match status" value="1"/>
</dbReference>
<dbReference type="SUPFAM" id="SSF64356">
    <property type="entry name" value="SNARE-like"/>
    <property type="match status" value="1"/>
</dbReference>
<keyword evidence="2 7" id="KW-0256">Endoplasmic reticulum</keyword>
<evidence type="ECO:0000313" key="8">
    <source>
        <dbReference type="EMBL" id="JAI17246.1"/>
    </source>
</evidence>
<evidence type="ECO:0000256" key="2">
    <source>
        <dbReference type="ARBA" id="ARBA00022824"/>
    </source>
</evidence>
<dbReference type="PANTHER" id="PTHR23249">
    <property type="entry name" value="TRAFFICKING PROTEIN PARTICLE COMPLEX SUBUNIT"/>
    <property type="match status" value="1"/>
</dbReference>
<keyword evidence="4 7" id="KW-0333">Golgi apparatus</keyword>